<dbReference type="InterPro" id="IPR001279">
    <property type="entry name" value="Metallo-B-lactamas"/>
</dbReference>
<dbReference type="NCBIfam" id="NF041809">
    <property type="entry name" value="Avs1a"/>
    <property type="match status" value="1"/>
</dbReference>
<reference evidence="2" key="1">
    <citation type="submission" date="2024-02" db="EMBL/GenBank/DDBJ databases">
        <title>Complete genome sequence of Xanthomonas sp. 10-10.</title>
        <authorList>
            <person name="Biessy A."/>
            <person name="Ciotola M."/>
            <person name="Cadieux M."/>
            <person name="Soufiane B."/>
            <person name="Laforest M."/>
            <person name="Filion M."/>
        </authorList>
    </citation>
    <scope>NUCLEOTIDE SEQUENCE</scope>
    <source>
        <strain evidence="2">10-10</strain>
    </source>
</reference>
<name>A0AAU7P4U4_9XANT</name>
<sequence>MPKLKMYPARNGDAFLVEVAGQHILIDAGYASTFRDEIAPDLLKLHQAGRRLSLAVCTHVDADHIGGMIEFIGANGAPGARRIIEVDQFWHNGLRSLPAASGAADNTADRQLLQAIQRRGFSIEVGASPEARPISARQGSSLARLLAQYQYRWNGDNGLRCVQMQTLPGVLVEGVELHVIGPPIGRLHALRGWWLSELRQLSYKGSGRISDLAEDAYEMWLASERSTPIAAITSIAAGEAGGLKDVHIADTSLTNGSSIAFVVQGEGARLLFLGDAWADDVIAAVPAKGSAPVVFDAIKISHHGSRHNSSVELLQRVDAPCFLISSDGSRHGHPDFEVLAEIVDRPAAFERQIHLNYDTPAARKLSQHVSRAGASFSVHIGRSDWITVGETRT</sequence>
<evidence type="ECO:0000313" key="2">
    <source>
        <dbReference type="EMBL" id="XBS36672.1"/>
    </source>
</evidence>
<organism evidence="2">
    <name type="scientific">Xanthomonas sp. 10-10</name>
    <dbReference type="NCBI Taxonomy" id="3115848"/>
    <lineage>
        <taxon>Bacteria</taxon>
        <taxon>Pseudomonadati</taxon>
        <taxon>Pseudomonadota</taxon>
        <taxon>Gammaproteobacteria</taxon>
        <taxon>Lysobacterales</taxon>
        <taxon>Lysobacteraceae</taxon>
        <taxon>Xanthomonas</taxon>
    </lineage>
</organism>
<dbReference type="AlphaFoldDB" id="A0AAU7P4U4"/>
<proteinExistence type="predicted"/>
<dbReference type="Gene3D" id="3.60.15.10">
    <property type="entry name" value="Ribonuclease Z/Hydroxyacylglutathione hydrolase-like"/>
    <property type="match status" value="1"/>
</dbReference>
<dbReference type="InterPro" id="IPR036866">
    <property type="entry name" value="RibonucZ/Hydroxyglut_hydro"/>
</dbReference>
<dbReference type="Pfam" id="PF00753">
    <property type="entry name" value="Lactamase_B"/>
    <property type="match status" value="1"/>
</dbReference>
<dbReference type="EMBL" id="CP144460">
    <property type="protein sequence ID" value="XBS36672.1"/>
    <property type="molecule type" value="Genomic_DNA"/>
</dbReference>
<evidence type="ECO:0000259" key="1">
    <source>
        <dbReference type="Pfam" id="PF00753"/>
    </source>
</evidence>
<dbReference type="PANTHER" id="PTHR30619:SF1">
    <property type="entry name" value="RECOMBINATION PROTEIN 2"/>
    <property type="match status" value="1"/>
</dbReference>
<gene>
    <name evidence="2" type="primary">avs1a</name>
    <name evidence="2" type="ORF">VZ068_14450</name>
</gene>
<dbReference type="RefSeq" id="WP_349655683.1">
    <property type="nucleotide sequence ID" value="NZ_CP144460.1"/>
</dbReference>
<accession>A0AAU7P4U4</accession>
<feature type="domain" description="Metallo-beta-lactamase" evidence="1">
    <location>
        <begin position="9"/>
        <end position="100"/>
    </location>
</feature>
<dbReference type="InterPro" id="IPR052159">
    <property type="entry name" value="Competence_DNA_uptake"/>
</dbReference>
<dbReference type="SUPFAM" id="SSF56281">
    <property type="entry name" value="Metallo-hydrolase/oxidoreductase"/>
    <property type="match status" value="1"/>
</dbReference>
<protein>
    <submittedName>
        <fullName evidence="2">AVAST type 1 anti-phage system MBL fold metallo-hydrolase Avs1a</fullName>
    </submittedName>
</protein>
<dbReference type="PANTHER" id="PTHR30619">
    <property type="entry name" value="DNA INTERNALIZATION/COMPETENCE PROTEIN COMEC/REC2"/>
    <property type="match status" value="1"/>
</dbReference>